<dbReference type="EMBL" id="BAABFV010000001">
    <property type="protein sequence ID" value="GAA4355463.1"/>
    <property type="molecule type" value="Genomic_DNA"/>
</dbReference>
<evidence type="ECO:0000313" key="2">
    <source>
        <dbReference type="Proteomes" id="UP001501011"/>
    </source>
</evidence>
<accession>A0ABP8IBR4</accession>
<comment type="caution">
    <text evidence="1">The sequence shown here is derived from an EMBL/GenBank/DDBJ whole genome shotgun (WGS) entry which is preliminary data.</text>
</comment>
<gene>
    <name evidence="1" type="ORF">GCM10023151_02530</name>
</gene>
<reference evidence="2" key="1">
    <citation type="journal article" date="2019" name="Int. J. Syst. Evol. Microbiol.">
        <title>The Global Catalogue of Microorganisms (GCM) 10K type strain sequencing project: providing services to taxonomists for standard genome sequencing and annotation.</title>
        <authorList>
            <consortium name="The Broad Institute Genomics Platform"/>
            <consortium name="The Broad Institute Genome Sequencing Center for Infectious Disease"/>
            <person name="Wu L."/>
            <person name="Ma J."/>
        </authorList>
    </citation>
    <scope>NUCLEOTIDE SEQUENCE [LARGE SCALE GENOMIC DNA]</scope>
    <source>
        <strain evidence="2">JCM 17728</strain>
    </source>
</reference>
<dbReference type="InterPro" id="IPR021655">
    <property type="entry name" value="Put_metal-bd"/>
</dbReference>
<sequence>MNKVIVSLVSSLMVTGLWLIASMIFLTSPVYADAEDDAKAFCAAYKEKSGYGCQVEKCRCGRSEKELKRWNRKMRFDICACVNKSAYNTYLERVEAERNRNRCNTNADCNDGVFCNGEEVCRTDGRYRVNSSAGNGTCVPGEPPCASGLCFEREKKCKVACEDKDGDGYAAMHCGGDDCDDNNPNRSPGNKEICDSKGIDEDCDARTVGDLDVDGDGFISMKCR</sequence>
<name>A0ABP8IBR4_9GAMM</name>
<dbReference type="Pfam" id="PF11617">
    <property type="entry name" value="Cu-binding_MopE"/>
    <property type="match status" value="1"/>
</dbReference>
<proteinExistence type="predicted"/>
<dbReference type="RefSeq" id="WP_345291392.1">
    <property type="nucleotide sequence ID" value="NZ_BAABFV010000001.1"/>
</dbReference>
<dbReference type="Proteomes" id="UP001501011">
    <property type="component" value="Unassembled WGS sequence"/>
</dbReference>
<evidence type="ECO:0000313" key="1">
    <source>
        <dbReference type="EMBL" id="GAA4355463.1"/>
    </source>
</evidence>
<evidence type="ECO:0008006" key="3">
    <source>
        <dbReference type="Google" id="ProtNLM"/>
    </source>
</evidence>
<protein>
    <recommendedName>
        <fullName evidence="3">EF-hand domain-containing protein</fullName>
    </recommendedName>
</protein>
<organism evidence="1 2">
    <name type="scientific">Kangiella marina</name>
    <dbReference type="NCBI Taxonomy" id="1079178"/>
    <lineage>
        <taxon>Bacteria</taxon>
        <taxon>Pseudomonadati</taxon>
        <taxon>Pseudomonadota</taxon>
        <taxon>Gammaproteobacteria</taxon>
        <taxon>Kangiellales</taxon>
        <taxon>Kangiellaceae</taxon>
        <taxon>Kangiella</taxon>
    </lineage>
</organism>
<keyword evidence="2" id="KW-1185">Reference proteome</keyword>